<protein>
    <submittedName>
        <fullName evidence="1">Uncharacterized protein</fullName>
    </submittedName>
</protein>
<gene>
    <name evidence="1" type="ORF">GCM10010406_27620</name>
</gene>
<keyword evidence="2" id="KW-1185">Reference proteome</keyword>
<evidence type="ECO:0000313" key="1">
    <source>
        <dbReference type="EMBL" id="GAA2489929.1"/>
    </source>
</evidence>
<name>A0ABN3LUR9_9ACTN</name>
<proteinExistence type="predicted"/>
<evidence type="ECO:0000313" key="2">
    <source>
        <dbReference type="Proteomes" id="UP001501358"/>
    </source>
</evidence>
<sequence>MLNPGELQLRQCLTLRYGYWCEVIAHTHRDSRVFRLGSHPASTPRFALRWLRSRVQDVTDQLDPAPARPARHWLGDHAEHERALASLAGGELYALTLADDTTRYLLSARPVGSSR</sequence>
<comment type="caution">
    <text evidence="1">The sequence shown here is derived from an EMBL/GenBank/DDBJ whole genome shotgun (WGS) entry which is preliminary data.</text>
</comment>
<reference evidence="1 2" key="1">
    <citation type="journal article" date="2019" name="Int. J. Syst. Evol. Microbiol.">
        <title>The Global Catalogue of Microorganisms (GCM) 10K type strain sequencing project: providing services to taxonomists for standard genome sequencing and annotation.</title>
        <authorList>
            <consortium name="The Broad Institute Genomics Platform"/>
            <consortium name="The Broad Institute Genome Sequencing Center for Infectious Disease"/>
            <person name="Wu L."/>
            <person name="Ma J."/>
        </authorList>
    </citation>
    <scope>NUCLEOTIDE SEQUENCE [LARGE SCALE GENOMIC DNA]</scope>
    <source>
        <strain evidence="1 2">JCM 6307</strain>
    </source>
</reference>
<dbReference type="EMBL" id="BAAATA010000013">
    <property type="protein sequence ID" value="GAA2489929.1"/>
    <property type="molecule type" value="Genomic_DNA"/>
</dbReference>
<dbReference type="Proteomes" id="UP001501358">
    <property type="component" value="Unassembled WGS sequence"/>
</dbReference>
<accession>A0ABN3LUR9</accession>
<organism evidence="1 2">
    <name type="scientific">Streptomyces thermolineatus</name>
    <dbReference type="NCBI Taxonomy" id="44033"/>
    <lineage>
        <taxon>Bacteria</taxon>
        <taxon>Bacillati</taxon>
        <taxon>Actinomycetota</taxon>
        <taxon>Actinomycetes</taxon>
        <taxon>Kitasatosporales</taxon>
        <taxon>Streptomycetaceae</taxon>
        <taxon>Streptomyces</taxon>
    </lineage>
</organism>